<proteinExistence type="predicted"/>
<sequence>MMNTRYRITRNPHDEQEKEVISLEECKLFFAKQADFSYVKQYSVRSNETVMTITGEFFLWSVLNTSIPFRYFEGDVYVAVSHELIYNKMLEVAQGLKATYLEG</sequence>
<evidence type="ECO:0000313" key="2">
    <source>
        <dbReference type="Proteomes" id="UP001597362"/>
    </source>
</evidence>
<name>A0ABW4YGZ1_9BACL</name>
<reference evidence="2" key="1">
    <citation type="journal article" date="2019" name="Int. J. Syst. Evol. Microbiol.">
        <title>The Global Catalogue of Microorganisms (GCM) 10K type strain sequencing project: providing services to taxonomists for standard genome sequencing and annotation.</title>
        <authorList>
            <consortium name="The Broad Institute Genomics Platform"/>
            <consortium name="The Broad Institute Genome Sequencing Center for Infectious Disease"/>
            <person name="Wu L."/>
            <person name="Ma J."/>
        </authorList>
    </citation>
    <scope>NUCLEOTIDE SEQUENCE [LARGE SCALE GENOMIC DNA]</scope>
    <source>
        <strain evidence="2">GH52</strain>
    </source>
</reference>
<evidence type="ECO:0000313" key="1">
    <source>
        <dbReference type="EMBL" id="MFD2114952.1"/>
    </source>
</evidence>
<organism evidence="1 2">
    <name type="scientific">Paenibacillus yanchengensis</name>
    <dbReference type="NCBI Taxonomy" id="2035833"/>
    <lineage>
        <taxon>Bacteria</taxon>
        <taxon>Bacillati</taxon>
        <taxon>Bacillota</taxon>
        <taxon>Bacilli</taxon>
        <taxon>Bacillales</taxon>
        <taxon>Paenibacillaceae</taxon>
        <taxon>Paenibacillus</taxon>
    </lineage>
</organism>
<accession>A0ABW4YGZ1</accession>
<gene>
    <name evidence="1" type="ORF">ACFSJH_04280</name>
</gene>
<comment type="caution">
    <text evidence="1">The sequence shown here is derived from an EMBL/GenBank/DDBJ whole genome shotgun (WGS) entry which is preliminary data.</text>
</comment>
<dbReference type="EMBL" id="JBHUHO010000011">
    <property type="protein sequence ID" value="MFD2114952.1"/>
    <property type="molecule type" value="Genomic_DNA"/>
</dbReference>
<dbReference type="Proteomes" id="UP001597362">
    <property type="component" value="Unassembled WGS sequence"/>
</dbReference>
<protein>
    <submittedName>
        <fullName evidence="1">Uncharacterized protein</fullName>
    </submittedName>
</protein>
<keyword evidence="2" id="KW-1185">Reference proteome</keyword>
<dbReference type="RefSeq" id="WP_377769981.1">
    <property type="nucleotide sequence ID" value="NZ_JBHUHO010000011.1"/>
</dbReference>